<protein>
    <submittedName>
        <fullName evidence="5">3D (Asp-Asp-Asp) domain-containing protein</fullName>
    </submittedName>
</protein>
<feature type="signal peptide" evidence="3">
    <location>
        <begin position="1"/>
        <end position="26"/>
    </location>
</feature>
<dbReference type="InterPro" id="IPR010611">
    <property type="entry name" value="3D_dom"/>
</dbReference>
<dbReference type="EMBL" id="FNGW01000002">
    <property type="protein sequence ID" value="SDL53558.1"/>
    <property type="molecule type" value="Genomic_DNA"/>
</dbReference>
<evidence type="ECO:0000256" key="3">
    <source>
        <dbReference type="SAM" id="SignalP"/>
    </source>
</evidence>
<dbReference type="Pfam" id="PF06725">
    <property type="entry name" value="3D"/>
    <property type="match status" value="1"/>
</dbReference>
<keyword evidence="1 3" id="KW-0732">Signal</keyword>
<evidence type="ECO:0000313" key="5">
    <source>
        <dbReference type="EMBL" id="SDL53558.1"/>
    </source>
</evidence>
<dbReference type="Gene3D" id="2.30.30.40">
    <property type="entry name" value="SH3 Domains"/>
    <property type="match status" value="1"/>
</dbReference>
<feature type="domain" description="SH3b" evidence="4">
    <location>
        <begin position="23"/>
        <end position="89"/>
    </location>
</feature>
<accession>A0A1G9KV05</accession>
<dbReference type="RefSeq" id="WP_092724260.1">
    <property type="nucleotide sequence ID" value="NZ_FNGW01000002.1"/>
</dbReference>
<dbReference type="InterPro" id="IPR003646">
    <property type="entry name" value="SH3-like_bac-type"/>
</dbReference>
<dbReference type="InterPro" id="IPR051933">
    <property type="entry name" value="Resuscitation_pf_RpfB"/>
</dbReference>
<dbReference type="InterPro" id="IPR036028">
    <property type="entry name" value="SH3-like_dom_sf"/>
</dbReference>
<keyword evidence="6" id="KW-1185">Reference proteome</keyword>
<feature type="compositionally biased region" description="Low complexity" evidence="2">
    <location>
        <begin position="90"/>
        <end position="107"/>
    </location>
</feature>
<gene>
    <name evidence="5" type="ORF">SAMN04515677_102279</name>
</gene>
<name>A0A1G9KV05_9FIRM</name>
<dbReference type="InterPro" id="IPR036908">
    <property type="entry name" value="RlpA-like_sf"/>
</dbReference>
<dbReference type="SUPFAM" id="SSF50685">
    <property type="entry name" value="Barwin-like endoglucanases"/>
    <property type="match status" value="1"/>
</dbReference>
<organism evidence="5 6">
    <name type="scientific">Romboutsia lituseburensis DSM 797</name>
    <dbReference type="NCBI Taxonomy" id="1121325"/>
    <lineage>
        <taxon>Bacteria</taxon>
        <taxon>Bacillati</taxon>
        <taxon>Bacillota</taxon>
        <taxon>Clostridia</taxon>
        <taxon>Peptostreptococcales</taxon>
        <taxon>Peptostreptococcaceae</taxon>
        <taxon>Romboutsia</taxon>
    </lineage>
</organism>
<dbReference type="SMART" id="SM00287">
    <property type="entry name" value="SH3b"/>
    <property type="match status" value="1"/>
</dbReference>
<proteinExistence type="predicted"/>
<evidence type="ECO:0000256" key="2">
    <source>
        <dbReference type="SAM" id="MobiDB-lite"/>
    </source>
</evidence>
<dbReference type="PROSITE" id="PS51781">
    <property type="entry name" value="SH3B"/>
    <property type="match status" value="1"/>
</dbReference>
<dbReference type="InterPro" id="IPR059180">
    <property type="entry name" value="3D_YorM"/>
</dbReference>
<feature type="chain" id="PRO_5011787462" evidence="3">
    <location>
        <begin position="27"/>
        <end position="198"/>
    </location>
</feature>
<sequence length="198" mass="21321">MIKKTMVLGALLSTVIFTLGATETFADSTAVATTNLNVRSGPSTKYKVVGSLSKNKSVTVLSSSQGWSKVRLPNNKEGWASSKYIKMDQSNNNSSNTNNSSNNASASQGKKKMTVVATAYTGYSTTSTGQKPVWGTIAVDPRVIPYGTKVYIPQFDQVFVANNCGGAIKGNKIDIFMNTKKECSNWGRRTIDIEILGK</sequence>
<dbReference type="SUPFAM" id="SSF50044">
    <property type="entry name" value="SH3-domain"/>
    <property type="match status" value="1"/>
</dbReference>
<dbReference type="GO" id="GO:0004553">
    <property type="term" value="F:hydrolase activity, hydrolyzing O-glycosyl compounds"/>
    <property type="evidence" value="ECO:0007669"/>
    <property type="project" value="InterPro"/>
</dbReference>
<dbReference type="CDD" id="cd14667">
    <property type="entry name" value="3D_containing_proteins"/>
    <property type="match status" value="1"/>
</dbReference>
<reference evidence="5 6" key="1">
    <citation type="submission" date="2016-10" db="EMBL/GenBank/DDBJ databases">
        <authorList>
            <person name="de Groot N.N."/>
        </authorList>
    </citation>
    <scope>NUCLEOTIDE SEQUENCE [LARGE SCALE GENOMIC DNA]</scope>
    <source>
        <strain evidence="5 6">DSM 797</strain>
    </source>
</reference>
<dbReference type="GO" id="GO:0009254">
    <property type="term" value="P:peptidoglycan turnover"/>
    <property type="evidence" value="ECO:0007669"/>
    <property type="project" value="InterPro"/>
</dbReference>
<dbReference type="Pfam" id="PF08239">
    <property type="entry name" value="SH3_3"/>
    <property type="match status" value="1"/>
</dbReference>
<dbReference type="GO" id="GO:0019867">
    <property type="term" value="C:outer membrane"/>
    <property type="evidence" value="ECO:0007669"/>
    <property type="project" value="InterPro"/>
</dbReference>
<evidence type="ECO:0000313" key="6">
    <source>
        <dbReference type="Proteomes" id="UP000199068"/>
    </source>
</evidence>
<dbReference type="Gene3D" id="2.40.40.10">
    <property type="entry name" value="RlpA-like domain"/>
    <property type="match status" value="1"/>
</dbReference>
<dbReference type="PANTHER" id="PTHR39160:SF4">
    <property type="entry name" value="RESUSCITATION-PROMOTING FACTOR RPFB"/>
    <property type="match status" value="1"/>
</dbReference>
<dbReference type="PANTHER" id="PTHR39160">
    <property type="entry name" value="CELL WALL-BINDING PROTEIN YOCH"/>
    <property type="match status" value="1"/>
</dbReference>
<evidence type="ECO:0000256" key="1">
    <source>
        <dbReference type="ARBA" id="ARBA00022729"/>
    </source>
</evidence>
<evidence type="ECO:0000259" key="4">
    <source>
        <dbReference type="PROSITE" id="PS51781"/>
    </source>
</evidence>
<dbReference type="STRING" id="1121325.SAMN04515677_102279"/>
<dbReference type="AlphaFoldDB" id="A0A1G9KV05"/>
<dbReference type="Proteomes" id="UP000199068">
    <property type="component" value="Unassembled WGS sequence"/>
</dbReference>
<feature type="region of interest" description="Disordered" evidence="2">
    <location>
        <begin position="87"/>
        <end position="109"/>
    </location>
</feature>